<keyword evidence="4" id="KW-0888">Threonine protease</keyword>
<feature type="active site" description="Nucleophile" evidence="9">
    <location>
        <position position="26"/>
    </location>
</feature>
<keyword evidence="3" id="KW-0645">Protease</keyword>
<organism evidence="12 13">
    <name type="scientific">Acrasis kona</name>
    <dbReference type="NCBI Taxonomy" id="1008807"/>
    <lineage>
        <taxon>Eukaryota</taxon>
        <taxon>Discoba</taxon>
        <taxon>Heterolobosea</taxon>
        <taxon>Tetramitia</taxon>
        <taxon>Eutetramitia</taxon>
        <taxon>Acrasidae</taxon>
        <taxon>Acrasis</taxon>
    </lineage>
</organism>
<dbReference type="GO" id="GO:0004298">
    <property type="term" value="F:threonine-type endopeptidase activity"/>
    <property type="evidence" value="ECO:0007669"/>
    <property type="project" value="UniProtKB-KW"/>
</dbReference>
<name>A0AAW2Z1Q4_9EUKA</name>
<dbReference type="GO" id="GO:0019774">
    <property type="term" value="C:proteasome core complex, beta-subunit complex"/>
    <property type="evidence" value="ECO:0007669"/>
    <property type="project" value="UniProtKB-ARBA"/>
</dbReference>
<evidence type="ECO:0000256" key="7">
    <source>
        <dbReference type="ARBA" id="ARBA00023145"/>
    </source>
</evidence>
<comment type="catalytic activity">
    <reaction evidence="1">
        <text>Cleavage of peptide bonds with very broad specificity.</text>
        <dbReference type="EC" id="3.4.25.1"/>
    </reaction>
</comment>
<evidence type="ECO:0000256" key="3">
    <source>
        <dbReference type="ARBA" id="ARBA00022670"/>
    </source>
</evidence>
<comment type="subunit">
    <text evidence="10">Component of the proteasome complex.</text>
</comment>
<evidence type="ECO:0000256" key="8">
    <source>
        <dbReference type="ARBA" id="ARBA00023242"/>
    </source>
</evidence>
<reference evidence="12 13" key="1">
    <citation type="submission" date="2024-03" db="EMBL/GenBank/DDBJ databases">
        <title>The Acrasis kona genome and developmental transcriptomes reveal deep origins of eukaryotic multicellular pathways.</title>
        <authorList>
            <person name="Sheikh S."/>
            <person name="Fu C.-J."/>
            <person name="Brown M.W."/>
            <person name="Baldauf S.L."/>
        </authorList>
    </citation>
    <scope>NUCLEOTIDE SEQUENCE [LARGE SCALE GENOMIC DNA]</scope>
    <source>
        <strain evidence="12 13">ATCC MYA-3509</strain>
    </source>
</reference>
<dbReference type="PANTHER" id="PTHR32194">
    <property type="entry name" value="METALLOPROTEASE TLDD"/>
    <property type="match status" value="1"/>
</dbReference>
<sequence>MDAIKPFDVVQMNPLKELSKPHSMGTTIIAIKYRDGVLVGADSRTTTGSYIANRVSDKLTQVHERIYCCRSGSAADTQAVADYVKYYLSMQSVELGELPRVKTAANLFRTLCYQNKNHLMAGILCAGWDPIEGGQVYSIPLGGTLVKQPFGTSGSGSSYIFGYCDVHYKDDMTLEEAEQFVKTALTLAMQRDGSSGGVVRTVNITKDGCERKMVPWTELPVFFEG</sequence>
<accession>A0AAW2Z1Q4</accession>
<dbReference type="InterPro" id="IPR001353">
    <property type="entry name" value="Proteasome_sua/b"/>
</dbReference>
<gene>
    <name evidence="11" type="ORF">AKO1_008499</name>
    <name evidence="12" type="ORF">AKO1_014670</name>
</gene>
<dbReference type="GO" id="GO:0005737">
    <property type="term" value="C:cytoplasm"/>
    <property type="evidence" value="ECO:0007669"/>
    <property type="project" value="UniProtKB-SubCell"/>
</dbReference>
<keyword evidence="7" id="KW-0865">Zymogen</keyword>
<keyword evidence="5" id="KW-0378">Hydrolase</keyword>
<evidence type="ECO:0000256" key="6">
    <source>
        <dbReference type="ARBA" id="ARBA00022942"/>
    </source>
</evidence>
<evidence type="ECO:0000256" key="1">
    <source>
        <dbReference type="ARBA" id="ARBA00001198"/>
    </source>
</evidence>
<evidence type="ECO:0000313" key="11">
    <source>
        <dbReference type="EMBL" id="KAL0477430.1"/>
    </source>
</evidence>
<comment type="function">
    <text evidence="10">Component of the proteasome, a multicatalytic proteinase complex which is characterized by its ability to cleave peptides with Arg, Phe, Tyr, Leu, and Glu adjacent to the leaving group at neutral or slightly basic pH. The proteasome has an ATP-dependent proteolytic activity.</text>
</comment>
<proteinExistence type="inferred from homology"/>
<dbReference type="EMBL" id="JAOPGA020000950">
    <property type="protein sequence ID" value="KAL0483380.1"/>
    <property type="molecule type" value="Genomic_DNA"/>
</dbReference>
<evidence type="ECO:0000313" key="13">
    <source>
        <dbReference type="Proteomes" id="UP001431209"/>
    </source>
</evidence>
<dbReference type="EMBL" id="JAOPGA020000172">
    <property type="protein sequence ID" value="KAL0477430.1"/>
    <property type="molecule type" value="Genomic_DNA"/>
</dbReference>
<dbReference type="PRINTS" id="PR00141">
    <property type="entry name" value="PROTEASOME"/>
</dbReference>
<evidence type="ECO:0000256" key="4">
    <source>
        <dbReference type="ARBA" id="ARBA00022698"/>
    </source>
</evidence>
<dbReference type="PROSITE" id="PS00854">
    <property type="entry name" value="PROTEASOME_BETA_1"/>
    <property type="match status" value="1"/>
</dbReference>
<dbReference type="InterPro" id="IPR016050">
    <property type="entry name" value="Proteasome_bsu_CS"/>
</dbReference>
<protein>
    <recommendedName>
        <fullName evidence="10">Proteasome subunit beta</fullName>
    </recommendedName>
</protein>
<dbReference type="Gene3D" id="3.60.20.10">
    <property type="entry name" value="Glutamine Phosphoribosylpyrophosphate, subunit 1, domain 1"/>
    <property type="match status" value="1"/>
</dbReference>
<keyword evidence="6 10" id="KW-0647">Proteasome</keyword>
<dbReference type="InterPro" id="IPR029055">
    <property type="entry name" value="Ntn_hydrolases_N"/>
</dbReference>
<dbReference type="GO" id="GO:0005634">
    <property type="term" value="C:nucleus"/>
    <property type="evidence" value="ECO:0007669"/>
    <property type="project" value="UniProtKB-SubCell"/>
</dbReference>
<keyword evidence="13" id="KW-1185">Reference proteome</keyword>
<evidence type="ECO:0000256" key="10">
    <source>
        <dbReference type="RuleBase" id="RU004203"/>
    </source>
</evidence>
<dbReference type="Proteomes" id="UP001431209">
    <property type="component" value="Unassembled WGS sequence"/>
</dbReference>
<dbReference type="InterPro" id="IPR000243">
    <property type="entry name" value="Pept_T1A_subB"/>
</dbReference>
<dbReference type="FunFam" id="3.60.20.10:FF:000010">
    <property type="entry name" value="Proteasome subunit beta type-1"/>
    <property type="match status" value="1"/>
</dbReference>
<dbReference type="GO" id="GO:0051603">
    <property type="term" value="P:proteolysis involved in protein catabolic process"/>
    <property type="evidence" value="ECO:0007669"/>
    <property type="project" value="InterPro"/>
</dbReference>
<dbReference type="CDD" id="cd03762">
    <property type="entry name" value="proteasome_beta_type_6"/>
    <property type="match status" value="1"/>
</dbReference>
<keyword evidence="2 10" id="KW-0963">Cytoplasm</keyword>
<comment type="caution">
    <text evidence="12">The sequence shown here is derived from an EMBL/GenBank/DDBJ whole genome shotgun (WGS) entry which is preliminary data.</text>
</comment>
<dbReference type="PANTHER" id="PTHR32194:SF0">
    <property type="entry name" value="ATP-DEPENDENT PROTEASE SUBUNIT HSLV"/>
    <property type="match status" value="1"/>
</dbReference>
<evidence type="ECO:0000256" key="9">
    <source>
        <dbReference type="PIRSR" id="PIRSR600243-1"/>
    </source>
</evidence>
<dbReference type="PROSITE" id="PS51476">
    <property type="entry name" value="PROTEASOME_BETA_2"/>
    <property type="match status" value="1"/>
</dbReference>
<dbReference type="SUPFAM" id="SSF56235">
    <property type="entry name" value="N-terminal nucleophile aminohydrolases (Ntn hydrolases)"/>
    <property type="match status" value="1"/>
</dbReference>
<comment type="similarity">
    <text evidence="10">Belongs to the peptidase T1B family.</text>
</comment>
<dbReference type="InterPro" id="IPR023333">
    <property type="entry name" value="Proteasome_suB-type"/>
</dbReference>
<dbReference type="AlphaFoldDB" id="A0AAW2Z1Q4"/>
<evidence type="ECO:0000256" key="2">
    <source>
        <dbReference type="ARBA" id="ARBA00022490"/>
    </source>
</evidence>
<evidence type="ECO:0000256" key="5">
    <source>
        <dbReference type="ARBA" id="ARBA00022801"/>
    </source>
</evidence>
<evidence type="ECO:0000313" key="12">
    <source>
        <dbReference type="EMBL" id="KAL0483380.1"/>
    </source>
</evidence>
<dbReference type="Pfam" id="PF00227">
    <property type="entry name" value="Proteasome"/>
    <property type="match status" value="1"/>
</dbReference>
<keyword evidence="8 10" id="KW-0539">Nucleus</keyword>
<comment type="subcellular location">
    <subcellularLocation>
        <location evidence="10">Cytoplasm</location>
    </subcellularLocation>
    <subcellularLocation>
        <location evidence="10">Nucleus</location>
    </subcellularLocation>
</comment>